<accession>A0ABW2IEY8</accession>
<organism evidence="1 2">
    <name type="scientific">Herminiimonas glaciei</name>
    <dbReference type="NCBI Taxonomy" id="523788"/>
    <lineage>
        <taxon>Bacteria</taxon>
        <taxon>Pseudomonadati</taxon>
        <taxon>Pseudomonadota</taxon>
        <taxon>Betaproteobacteria</taxon>
        <taxon>Burkholderiales</taxon>
        <taxon>Oxalobacteraceae</taxon>
        <taxon>Herminiimonas</taxon>
    </lineage>
</organism>
<dbReference type="RefSeq" id="WP_382272872.1">
    <property type="nucleotide sequence ID" value="NZ_JBHTBU010000002.1"/>
</dbReference>
<gene>
    <name evidence="1" type="ORF">ACFQPC_16210</name>
</gene>
<keyword evidence="2" id="KW-1185">Reference proteome</keyword>
<dbReference type="Proteomes" id="UP001596542">
    <property type="component" value="Unassembled WGS sequence"/>
</dbReference>
<reference evidence="2" key="1">
    <citation type="journal article" date="2019" name="Int. J. Syst. Evol. Microbiol.">
        <title>The Global Catalogue of Microorganisms (GCM) 10K type strain sequencing project: providing services to taxonomists for standard genome sequencing and annotation.</title>
        <authorList>
            <consortium name="The Broad Institute Genomics Platform"/>
            <consortium name="The Broad Institute Genome Sequencing Center for Infectious Disease"/>
            <person name="Wu L."/>
            <person name="Ma J."/>
        </authorList>
    </citation>
    <scope>NUCLEOTIDE SEQUENCE [LARGE SCALE GENOMIC DNA]</scope>
    <source>
        <strain evidence="2">KACC 12508</strain>
    </source>
</reference>
<comment type="caution">
    <text evidence="1">The sequence shown here is derived from an EMBL/GenBank/DDBJ whole genome shotgun (WGS) entry which is preliminary data.</text>
</comment>
<name>A0ABW2IEY8_9BURK</name>
<sequence length="73" mass="8016">MQEQIISAFALETGVYTRPRVTRAAKTPHLKQSSYIAEAAALNAGDKVAKPGGATYNVMHALQRRDFAPIRFL</sequence>
<proteinExistence type="predicted"/>
<evidence type="ECO:0000313" key="1">
    <source>
        <dbReference type="EMBL" id="MFC7289593.1"/>
    </source>
</evidence>
<protein>
    <submittedName>
        <fullName evidence="1">Uncharacterized protein</fullName>
    </submittedName>
</protein>
<dbReference type="EMBL" id="JBHTBU010000002">
    <property type="protein sequence ID" value="MFC7289593.1"/>
    <property type="molecule type" value="Genomic_DNA"/>
</dbReference>
<evidence type="ECO:0000313" key="2">
    <source>
        <dbReference type="Proteomes" id="UP001596542"/>
    </source>
</evidence>